<keyword evidence="3" id="KW-1185">Reference proteome</keyword>
<proteinExistence type="predicted"/>
<keyword evidence="1" id="KW-1133">Transmembrane helix</keyword>
<sequence length="277" mass="29791">MRAVNRWLTALIIVTGGPYYWFLLDSTAVGARPRPVTIARLRDLAREIPGARPSQIRYEFVGTRQVSGNLVAAGMGLRDIPLAIYAFQLVMPGRAPITIDAGLPPERARRLAVESYRPAAQARIDRAVAQAAMTVTLGAGAGAGPRPPAGKATGQAPVAVAPGVVLIPATGLPAGTRMLFVQTADAREYLFTGDIAPIAGSWQEITLPARWMTSGEPRLDRAAMADWLKTVRALERQAPGLAIVEGHDVSLPDRFVRGFQFEPAQKGTILASIRRWK</sequence>
<dbReference type="RefSeq" id="WP_275230498.1">
    <property type="nucleotide sequence ID" value="NZ_JARESE010000082.1"/>
</dbReference>
<feature type="transmembrane region" description="Helical" evidence="1">
    <location>
        <begin position="7"/>
        <end position="24"/>
    </location>
</feature>
<dbReference type="Gene3D" id="3.60.15.10">
    <property type="entry name" value="Ribonuclease Z/Hydroxyacylglutathione hydrolase-like"/>
    <property type="match status" value="1"/>
</dbReference>
<dbReference type="Proteomes" id="UP001216253">
    <property type="component" value="Unassembled WGS sequence"/>
</dbReference>
<name>A0ABT5WWW5_9SPHN</name>
<dbReference type="InterPro" id="IPR036866">
    <property type="entry name" value="RibonucZ/Hydroxyglut_hydro"/>
</dbReference>
<accession>A0ABT5WWW5</accession>
<comment type="caution">
    <text evidence="2">The sequence shown here is derived from an EMBL/GenBank/DDBJ whole genome shotgun (WGS) entry which is preliminary data.</text>
</comment>
<keyword evidence="1" id="KW-0472">Membrane</keyword>
<protein>
    <submittedName>
        <fullName evidence="2">Uncharacterized protein</fullName>
    </submittedName>
</protein>
<organism evidence="2 3">
    <name type="scientific">Novosphingobium album</name>
    <name type="common">ex Liu et al. 2023</name>
    <dbReference type="NCBI Taxonomy" id="3031130"/>
    <lineage>
        <taxon>Bacteria</taxon>
        <taxon>Pseudomonadati</taxon>
        <taxon>Pseudomonadota</taxon>
        <taxon>Alphaproteobacteria</taxon>
        <taxon>Sphingomonadales</taxon>
        <taxon>Sphingomonadaceae</taxon>
        <taxon>Novosphingobium</taxon>
    </lineage>
</organism>
<evidence type="ECO:0000256" key="1">
    <source>
        <dbReference type="SAM" id="Phobius"/>
    </source>
</evidence>
<evidence type="ECO:0000313" key="2">
    <source>
        <dbReference type="EMBL" id="MDE8654390.1"/>
    </source>
</evidence>
<gene>
    <name evidence="2" type="ORF">PYV00_22090</name>
</gene>
<keyword evidence="1" id="KW-0812">Transmembrane</keyword>
<dbReference type="EMBL" id="JARESE010000082">
    <property type="protein sequence ID" value="MDE8654390.1"/>
    <property type="molecule type" value="Genomic_DNA"/>
</dbReference>
<evidence type="ECO:0000313" key="3">
    <source>
        <dbReference type="Proteomes" id="UP001216253"/>
    </source>
</evidence>
<reference evidence="2 3" key="1">
    <citation type="submission" date="2023-03" db="EMBL/GenBank/DDBJ databases">
        <title>NovoSphingobium album sp. nov. isolated from polycyclic aromatic hydrocarbons- and heavy-metal polluted soil.</title>
        <authorList>
            <person name="Liu Z."/>
            <person name="Wang K."/>
        </authorList>
    </citation>
    <scope>NUCLEOTIDE SEQUENCE [LARGE SCALE GENOMIC DNA]</scope>
    <source>
        <strain evidence="2 3">H3SJ31-1</strain>
    </source>
</reference>